<dbReference type="GO" id="GO:0016020">
    <property type="term" value="C:membrane"/>
    <property type="evidence" value="ECO:0007669"/>
    <property type="project" value="InterPro"/>
</dbReference>
<dbReference type="Gene3D" id="3.30.70.2530">
    <property type="match status" value="1"/>
</dbReference>
<evidence type="ECO:0000313" key="3">
    <source>
        <dbReference type="EMBL" id="SHG25411.1"/>
    </source>
</evidence>
<gene>
    <name evidence="3" type="ORF">SAMN05444320_107201</name>
</gene>
<name>A0A1M5IAX8_STRHI</name>
<dbReference type="Pfam" id="PF01565">
    <property type="entry name" value="FAD_binding_4"/>
    <property type="match status" value="1"/>
</dbReference>
<organism evidence="3 4">
    <name type="scientific">Streptoalloteichus hindustanus</name>
    <dbReference type="NCBI Taxonomy" id="2017"/>
    <lineage>
        <taxon>Bacteria</taxon>
        <taxon>Bacillati</taxon>
        <taxon>Actinomycetota</taxon>
        <taxon>Actinomycetes</taxon>
        <taxon>Pseudonocardiales</taxon>
        <taxon>Pseudonocardiaceae</taxon>
        <taxon>Streptoalloteichus</taxon>
    </lineage>
</organism>
<dbReference type="Proteomes" id="UP000184501">
    <property type="component" value="Unassembled WGS sequence"/>
</dbReference>
<dbReference type="PANTHER" id="PTHR43762">
    <property type="entry name" value="L-GULONOLACTONE OXIDASE"/>
    <property type="match status" value="1"/>
</dbReference>
<feature type="domain" description="FAD-binding PCMH-type" evidence="2">
    <location>
        <begin position="12"/>
        <end position="176"/>
    </location>
</feature>
<dbReference type="Gene3D" id="3.30.43.10">
    <property type="entry name" value="Uridine Diphospho-n-acetylenolpyruvylglucosamine Reductase, domain 2"/>
    <property type="match status" value="1"/>
</dbReference>
<dbReference type="InterPro" id="IPR016171">
    <property type="entry name" value="Vanillyl_alc_oxidase_C-sub2"/>
</dbReference>
<accession>A0A1M5IAX8</accession>
<sequence>MTPTVRNWAGNVVFSPGSVRAPRTLTRLQELVARADHVRVRGAGHSFTALTATPGLLLRLGRLPRSVEVDATEMTAWVSAGTKLGELAPLLHEQGFALRTLPSLPHVSVAGACATGTHGSGDDNEVLASAVSAVRLVRADGRLTTLTRDSADFPGVAVSLGALGVLTHVRLDLVPTYEVEQHVYEELSWPSLLENHREIFGCAHSVSVFTDWTRPSAVWVKRRADGPPVDLGWTGARRAVRPRHPVPHLSAENCTEQLGIPGPWHERLPHFRTGFTPSVGVELQSEYFLPLDHAQDVLRALGDLAPVMSPVLQVSEVRTVRGDALWLSPSSRRPSLVVHFTWVLDVDAVTRVLPEVERALAPWSPRPHWGKLFATPPQVLRTRYDHWSDFQRLRRELDPTGKFGNPLVESYFPGGD</sequence>
<dbReference type="Gene3D" id="3.30.70.2520">
    <property type="match status" value="1"/>
</dbReference>
<dbReference type="PANTHER" id="PTHR43762:SF1">
    <property type="entry name" value="D-ARABINONO-1,4-LACTONE OXIDASE"/>
    <property type="match status" value="1"/>
</dbReference>
<dbReference type="InterPro" id="IPR016169">
    <property type="entry name" value="FAD-bd_PCMH_sub2"/>
</dbReference>
<dbReference type="Gene3D" id="1.10.45.10">
    <property type="entry name" value="Vanillyl-alcohol Oxidase, Chain A, domain 4"/>
    <property type="match status" value="1"/>
</dbReference>
<dbReference type="Pfam" id="PF04030">
    <property type="entry name" value="ALO"/>
    <property type="match status" value="1"/>
</dbReference>
<evidence type="ECO:0000313" key="4">
    <source>
        <dbReference type="Proteomes" id="UP000184501"/>
    </source>
</evidence>
<dbReference type="Gene3D" id="3.30.465.10">
    <property type="match status" value="1"/>
</dbReference>
<evidence type="ECO:0000259" key="2">
    <source>
        <dbReference type="PROSITE" id="PS51387"/>
    </source>
</evidence>
<dbReference type="InterPro" id="IPR016167">
    <property type="entry name" value="FAD-bd_PCMH_sub1"/>
</dbReference>
<protein>
    <submittedName>
        <fullName evidence="3">Xylitol oxidase</fullName>
    </submittedName>
</protein>
<dbReference type="RefSeq" id="WP_073486620.1">
    <property type="nucleotide sequence ID" value="NZ_FQVN01000007.1"/>
</dbReference>
<dbReference type="InterPro" id="IPR016166">
    <property type="entry name" value="FAD-bd_PCMH"/>
</dbReference>
<dbReference type="STRING" id="2017.SAMN05444320_107201"/>
<dbReference type="InterPro" id="IPR006094">
    <property type="entry name" value="Oxid_FAD_bind_N"/>
</dbReference>
<dbReference type="GO" id="GO:0080049">
    <property type="term" value="F:L-gulono-1,4-lactone dehydrogenase activity"/>
    <property type="evidence" value="ECO:0007669"/>
    <property type="project" value="TreeGrafter"/>
</dbReference>
<dbReference type="PIRSF" id="PIRSF000136">
    <property type="entry name" value="LGO_GLO"/>
    <property type="match status" value="1"/>
</dbReference>
<dbReference type="SUPFAM" id="SSF56176">
    <property type="entry name" value="FAD-binding/transporter-associated domain-like"/>
    <property type="match status" value="1"/>
</dbReference>
<dbReference type="AlphaFoldDB" id="A0A1M5IAX8"/>
<dbReference type="EMBL" id="FQVN01000007">
    <property type="protein sequence ID" value="SHG25411.1"/>
    <property type="molecule type" value="Genomic_DNA"/>
</dbReference>
<evidence type="ECO:0000256" key="1">
    <source>
        <dbReference type="ARBA" id="ARBA00023002"/>
    </source>
</evidence>
<dbReference type="InterPro" id="IPR010031">
    <property type="entry name" value="FAD_lactone_oxidase-like"/>
</dbReference>
<reference evidence="3 4" key="1">
    <citation type="submission" date="2016-11" db="EMBL/GenBank/DDBJ databases">
        <authorList>
            <person name="Jaros S."/>
            <person name="Januszkiewicz K."/>
            <person name="Wedrychowicz H."/>
        </authorList>
    </citation>
    <scope>NUCLEOTIDE SEQUENCE [LARGE SCALE GENOMIC DNA]</scope>
    <source>
        <strain evidence="3 4">DSM 44523</strain>
    </source>
</reference>
<keyword evidence="1" id="KW-0560">Oxidoreductase</keyword>
<dbReference type="PROSITE" id="PS51387">
    <property type="entry name" value="FAD_PCMH"/>
    <property type="match status" value="1"/>
</dbReference>
<proteinExistence type="predicted"/>
<dbReference type="GO" id="GO:0071949">
    <property type="term" value="F:FAD binding"/>
    <property type="evidence" value="ECO:0007669"/>
    <property type="project" value="InterPro"/>
</dbReference>
<dbReference type="GO" id="GO:0003885">
    <property type="term" value="F:D-arabinono-1,4-lactone oxidase activity"/>
    <property type="evidence" value="ECO:0007669"/>
    <property type="project" value="InterPro"/>
</dbReference>
<keyword evidence="4" id="KW-1185">Reference proteome</keyword>
<dbReference type="InterPro" id="IPR036318">
    <property type="entry name" value="FAD-bd_PCMH-like_sf"/>
</dbReference>
<dbReference type="OrthoDB" id="9800184at2"/>
<dbReference type="InterPro" id="IPR007173">
    <property type="entry name" value="ALO_C"/>
</dbReference>